<dbReference type="InterPro" id="IPR038883">
    <property type="entry name" value="AN11006-like"/>
</dbReference>
<accession>A0ABR0FVM0</accession>
<feature type="region of interest" description="Disordered" evidence="1">
    <location>
        <begin position="53"/>
        <end position="77"/>
    </location>
</feature>
<evidence type="ECO:0000313" key="3">
    <source>
        <dbReference type="Proteomes" id="UP001322138"/>
    </source>
</evidence>
<keyword evidence="3" id="KW-1185">Reference proteome</keyword>
<dbReference type="PANTHER" id="PTHR42085">
    <property type="entry name" value="F-BOX DOMAIN-CONTAINING PROTEIN"/>
    <property type="match status" value="1"/>
</dbReference>
<protein>
    <submittedName>
        <fullName evidence="2">Uncharacterized protein</fullName>
    </submittedName>
</protein>
<dbReference type="RefSeq" id="XP_062736712.1">
    <property type="nucleotide sequence ID" value="XM_062871799.1"/>
</dbReference>
<reference evidence="2 3" key="1">
    <citation type="journal article" date="2023" name="bioRxiv">
        <title>High-quality genome assemblies of four members of thePodospora anserinaspecies complex.</title>
        <authorList>
            <person name="Ament-Velasquez S.L."/>
            <person name="Vogan A.A."/>
            <person name="Wallerman O."/>
            <person name="Hartmann F."/>
            <person name="Gautier V."/>
            <person name="Silar P."/>
            <person name="Giraud T."/>
            <person name="Johannesson H."/>
        </authorList>
    </citation>
    <scope>NUCLEOTIDE SEQUENCE [LARGE SCALE GENOMIC DNA]</scope>
    <source>
        <strain evidence="2 3">CBS 112042</strain>
    </source>
</reference>
<name>A0ABR0FVM0_9PEZI</name>
<dbReference type="Proteomes" id="UP001322138">
    <property type="component" value="Unassembled WGS sequence"/>
</dbReference>
<organism evidence="2 3">
    <name type="scientific">Podospora bellae-mahoneyi</name>
    <dbReference type="NCBI Taxonomy" id="2093777"/>
    <lineage>
        <taxon>Eukaryota</taxon>
        <taxon>Fungi</taxon>
        <taxon>Dikarya</taxon>
        <taxon>Ascomycota</taxon>
        <taxon>Pezizomycotina</taxon>
        <taxon>Sordariomycetes</taxon>
        <taxon>Sordariomycetidae</taxon>
        <taxon>Sordariales</taxon>
        <taxon>Podosporaceae</taxon>
        <taxon>Podospora</taxon>
    </lineage>
</organism>
<dbReference type="EMBL" id="JAFFGZ010000001">
    <property type="protein sequence ID" value="KAK4647736.1"/>
    <property type="molecule type" value="Genomic_DNA"/>
</dbReference>
<feature type="compositionally biased region" description="Basic residues" evidence="1">
    <location>
        <begin position="65"/>
        <end position="77"/>
    </location>
</feature>
<proteinExistence type="predicted"/>
<gene>
    <name evidence="2" type="ORF">QC761_0004000</name>
</gene>
<evidence type="ECO:0000256" key="1">
    <source>
        <dbReference type="SAM" id="MobiDB-lite"/>
    </source>
</evidence>
<dbReference type="GeneID" id="87890857"/>
<feature type="compositionally biased region" description="Polar residues" evidence="1">
    <location>
        <begin position="146"/>
        <end position="158"/>
    </location>
</feature>
<dbReference type="PANTHER" id="PTHR42085:SF2">
    <property type="entry name" value="F-BOX DOMAIN-CONTAINING PROTEIN"/>
    <property type="match status" value="1"/>
</dbReference>
<evidence type="ECO:0000313" key="2">
    <source>
        <dbReference type="EMBL" id="KAK4647736.1"/>
    </source>
</evidence>
<comment type="caution">
    <text evidence="2">The sequence shown here is derived from an EMBL/GenBank/DDBJ whole genome shotgun (WGS) entry which is preliminary data.</text>
</comment>
<feature type="region of interest" description="Disordered" evidence="1">
    <location>
        <begin position="133"/>
        <end position="158"/>
    </location>
</feature>
<sequence length="158" mass="17902">MTFHLLSLPQEIRLAIYLQLLFVNPLTYHSDEWAYPEKLASKTPSPCMYEPVTPDENGSDDRGWCSRRHGGGGRRRRDKLPLLLSPYRPHGYIPTAFLQTCRQVYTECRMMPFRENEFVFARCHSSGVGPGLELTGKLSGEDTPKRPSSQKCSSGPPT</sequence>